<evidence type="ECO:0000259" key="4">
    <source>
        <dbReference type="PROSITE" id="PS50949"/>
    </source>
</evidence>
<dbReference type="InterPro" id="IPR008920">
    <property type="entry name" value="TF_FadR/GntR_C"/>
</dbReference>
<dbReference type="KEGG" id="pprt:ET464_11485"/>
<evidence type="ECO:0000313" key="6">
    <source>
        <dbReference type="Proteomes" id="UP000293568"/>
    </source>
</evidence>
<dbReference type="EMBL" id="CP035492">
    <property type="protein sequence ID" value="QAY66926.1"/>
    <property type="molecule type" value="Genomic_DNA"/>
</dbReference>
<dbReference type="RefSeq" id="WP_129441013.1">
    <property type="nucleotide sequence ID" value="NZ_CP035492.1"/>
</dbReference>
<protein>
    <submittedName>
        <fullName evidence="5">GntR family transcriptional regulator</fullName>
    </submittedName>
</protein>
<dbReference type="PANTHER" id="PTHR43537">
    <property type="entry name" value="TRANSCRIPTIONAL REGULATOR, GNTR FAMILY"/>
    <property type="match status" value="1"/>
</dbReference>
<feature type="domain" description="HTH gntR-type" evidence="4">
    <location>
        <begin position="6"/>
        <end position="73"/>
    </location>
</feature>
<dbReference type="GO" id="GO:0003677">
    <property type="term" value="F:DNA binding"/>
    <property type="evidence" value="ECO:0007669"/>
    <property type="project" value="UniProtKB-KW"/>
</dbReference>
<evidence type="ECO:0000313" key="5">
    <source>
        <dbReference type="EMBL" id="QAY66926.1"/>
    </source>
</evidence>
<dbReference type="InterPro" id="IPR036390">
    <property type="entry name" value="WH_DNA-bd_sf"/>
</dbReference>
<dbReference type="GO" id="GO:0003700">
    <property type="term" value="F:DNA-binding transcription factor activity"/>
    <property type="evidence" value="ECO:0007669"/>
    <property type="project" value="InterPro"/>
</dbReference>
<dbReference type="PRINTS" id="PR00035">
    <property type="entry name" value="HTHGNTR"/>
</dbReference>
<dbReference type="InterPro" id="IPR011711">
    <property type="entry name" value="GntR_C"/>
</dbReference>
<keyword evidence="2" id="KW-0238">DNA-binding</keyword>
<dbReference type="SUPFAM" id="SSF48008">
    <property type="entry name" value="GntR ligand-binding domain-like"/>
    <property type="match status" value="1"/>
</dbReference>
<sequence>MKEGAPTLVETAYRHLRLQLIDGHILPGTMLSENDIASELGMSRTPVRVAISRLESDGLVQSLQKRGVLVKEVSYRESIELLELILAAQLYAASLMETEGFKELARLQDIFRSQEAATKSGDYAAYVQCNLNFTRCFISNIANVAMLKALEGPFNKAAVFAMVNYHKTPDAPHYSATPFNESLLRAVEKEDYAEVRAILQRFSLKVREMRTFY</sequence>
<evidence type="ECO:0000256" key="2">
    <source>
        <dbReference type="ARBA" id="ARBA00023125"/>
    </source>
</evidence>
<dbReference type="InterPro" id="IPR036388">
    <property type="entry name" value="WH-like_DNA-bd_sf"/>
</dbReference>
<dbReference type="Gene3D" id="1.20.120.530">
    <property type="entry name" value="GntR ligand-binding domain-like"/>
    <property type="match status" value="1"/>
</dbReference>
<proteinExistence type="predicted"/>
<dbReference type="PANTHER" id="PTHR43537:SF45">
    <property type="entry name" value="GNTR FAMILY REGULATORY PROTEIN"/>
    <property type="match status" value="1"/>
</dbReference>
<accession>A0A4P6EW66</accession>
<dbReference type="Proteomes" id="UP000293568">
    <property type="component" value="Chromosome"/>
</dbReference>
<dbReference type="OrthoDB" id="368257at2"/>
<evidence type="ECO:0000256" key="3">
    <source>
        <dbReference type="ARBA" id="ARBA00023163"/>
    </source>
</evidence>
<name>A0A4P6EW66_9BACL</name>
<dbReference type="Pfam" id="PF07729">
    <property type="entry name" value="FCD"/>
    <property type="match status" value="1"/>
</dbReference>
<keyword evidence="6" id="KW-1185">Reference proteome</keyword>
<dbReference type="SUPFAM" id="SSF46785">
    <property type="entry name" value="Winged helix' DNA-binding domain"/>
    <property type="match status" value="1"/>
</dbReference>
<gene>
    <name evidence="5" type="ORF">ET464_11485</name>
</gene>
<dbReference type="InterPro" id="IPR000524">
    <property type="entry name" value="Tscrpt_reg_HTH_GntR"/>
</dbReference>
<dbReference type="PROSITE" id="PS50949">
    <property type="entry name" value="HTH_GNTR"/>
    <property type="match status" value="1"/>
</dbReference>
<organism evidence="5 6">
    <name type="scientific">Paenibacillus protaetiae</name>
    <dbReference type="NCBI Taxonomy" id="2509456"/>
    <lineage>
        <taxon>Bacteria</taxon>
        <taxon>Bacillati</taxon>
        <taxon>Bacillota</taxon>
        <taxon>Bacilli</taxon>
        <taxon>Bacillales</taxon>
        <taxon>Paenibacillaceae</taxon>
        <taxon>Paenibacillus</taxon>
    </lineage>
</organism>
<dbReference type="SMART" id="SM00345">
    <property type="entry name" value="HTH_GNTR"/>
    <property type="match status" value="1"/>
</dbReference>
<dbReference type="Pfam" id="PF00392">
    <property type="entry name" value="GntR"/>
    <property type="match status" value="1"/>
</dbReference>
<reference evidence="5 6" key="1">
    <citation type="submission" date="2019-01" db="EMBL/GenBank/DDBJ databases">
        <title>Genome sequencing of strain FW100M-2.</title>
        <authorList>
            <person name="Heo J."/>
            <person name="Kim S.-J."/>
            <person name="Kim J.-S."/>
            <person name="Hong S.-B."/>
            <person name="Kwon S.-W."/>
        </authorList>
    </citation>
    <scope>NUCLEOTIDE SEQUENCE [LARGE SCALE GENOMIC DNA]</scope>
    <source>
        <strain evidence="5 6">FW100M-2</strain>
    </source>
</reference>
<evidence type="ECO:0000256" key="1">
    <source>
        <dbReference type="ARBA" id="ARBA00023015"/>
    </source>
</evidence>
<dbReference type="CDD" id="cd07377">
    <property type="entry name" value="WHTH_GntR"/>
    <property type="match status" value="1"/>
</dbReference>
<dbReference type="AlphaFoldDB" id="A0A4P6EW66"/>
<keyword evidence="1" id="KW-0805">Transcription regulation</keyword>
<dbReference type="Gene3D" id="1.10.10.10">
    <property type="entry name" value="Winged helix-like DNA-binding domain superfamily/Winged helix DNA-binding domain"/>
    <property type="match status" value="1"/>
</dbReference>
<keyword evidence="3" id="KW-0804">Transcription</keyword>